<feature type="transmembrane region" description="Helical" evidence="6">
    <location>
        <begin position="72"/>
        <end position="92"/>
    </location>
</feature>
<gene>
    <name evidence="7" type="ORF">NSE01_26190</name>
</gene>
<evidence type="ECO:0000256" key="3">
    <source>
        <dbReference type="ARBA" id="ARBA00022692"/>
    </source>
</evidence>
<protein>
    <submittedName>
        <fullName evidence="7">Threonine transporter RhtB</fullName>
    </submittedName>
</protein>
<keyword evidence="4 6" id="KW-1133">Transmembrane helix</keyword>
<comment type="caution">
    <text evidence="7">The sequence shown here is derived from an EMBL/GenBank/DDBJ whole genome shotgun (WGS) entry which is preliminary data.</text>
</comment>
<evidence type="ECO:0000256" key="1">
    <source>
        <dbReference type="ARBA" id="ARBA00004651"/>
    </source>
</evidence>
<dbReference type="GO" id="GO:0015171">
    <property type="term" value="F:amino acid transmembrane transporter activity"/>
    <property type="evidence" value="ECO:0007669"/>
    <property type="project" value="TreeGrafter"/>
</dbReference>
<dbReference type="Proteomes" id="UP000321464">
    <property type="component" value="Unassembled WGS sequence"/>
</dbReference>
<evidence type="ECO:0000256" key="5">
    <source>
        <dbReference type="ARBA" id="ARBA00023136"/>
    </source>
</evidence>
<evidence type="ECO:0000313" key="7">
    <source>
        <dbReference type="EMBL" id="GEO00787.1"/>
    </source>
</evidence>
<feature type="transmembrane region" description="Helical" evidence="6">
    <location>
        <begin position="180"/>
        <end position="199"/>
    </location>
</feature>
<feature type="transmembrane region" description="Helical" evidence="6">
    <location>
        <begin position="145"/>
        <end position="168"/>
    </location>
</feature>
<dbReference type="PANTHER" id="PTHR30086">
    <property type="entry name" value="ARGININE EXPORTER PROTEIN ARGO"/>
    <property type="match status" value="1"/>
</dbReference>
<feature type="transmembrane region" description="Helical" evidence="6">
    <location>
        <begin position="6"/>
        <end position="29"/>
    </location>
</feature>
<evidence type="ECO:0000256" key="4">
    <source>
        <dbReference type="ARBA" id="ARBA00022989"/>
    </source>
</evidence>
<dbReference type="Pfam" id="PF01810">
    <property type="entry name" value="LysE"/>
    <property type="match status" value="1"/>
</dbReference>
<keyword evidence="3 6" id="KW-0812">Transmembrane</keyword>
<dbReference type="EMBL" id="BJYR01000018">
    <property type="protein sequence ID" value="GEO00787.1"/>
    <property type="molecule type" value="Genomic_DNA"/>
</dbReference>
<evidence type="ECO:0000256" key="2">
    <source>
        <dbReference type="ARBA" id="ARBA00022475"/>
    </source>
</evidence>
<keyword evidence="5 6" id="KW-0472">Membrane</keyword>
<dbReference type="AlphaFoldDB" id="A0A512AME8"/>
<reference evidence="7 8" key="1">
    <citation type="submission" date="2019-07" db="EMBL/GenBank/DDBJ databases">
        <title>Whole genome shotgun sequence of Novosphingobium sediminis NBRC 106119.</title>
        <authorList>
            <person name="Hosoyama A."/>
            <person name="Uohara A."/>
            <person name="Ohji S."/>
            <person name="Ichikawa N."/>
        </authorList>
    </citation>
    <scope>NUCLEOTIDE SEQUENCE [LARGE SCALE GENOMIC DNA]</scope>
    <source>
        <strain evidence="7 8">NBRC 106119</strain>
    </source>
</reference>
<comment type="subcellular location">
    <subcellularLocation>
        <location evidence="1">Cell membrane</location>
        <topology evidence="1">Multi-pass membrane protein</topology>
    </subcellularLocation>
</comment>
<organism evidence="7 8">
    <name type="scientific">Novosphingobium sediminis</name>
    <dbReference type="NCBI Taxonomy" id="707214"/>
    <lineage>
        <taxon>Bacteria</taxon>
        <taxon>Pseudomonadati</taxon>
        <taxon>Pseudomonadota</taxon>
        <taxon>Alphaproteobacteria</taxon>
        <taxon>Sphingomonadales</taxon>
        <taxon>Sphingomonadaceae</taxon>
        <taxon>Novosphingobium</taxon>
    </lineage>
</organism>
<feature type="transmembrane region" description="Helical" evidence="6">
    <location>
        <begin position="113"/>
        <end position="133"/>
    </location>
</feature>
<dbReference type="GO" id="GO:0005886">
    <property type="term" value="C:plasma membrane"/>
    <property type="evidence" value="ECO:0007669"/>
    <property type="project" value="UniProtKB-SubCell"/>
</dbReference>
<feature type="transmembrane region" description="Helical" evidence="6">
    <location>
        <begin position="41"/>
        <end position="66"/>
    </location>
</feature>
<evidence type="ECO:0000313" key="8">
    <source>
        <dbReference type="Proteomes" id="UP000321464"/>
    </source>
</evidence>
<proteinExistence type="predicted"/>
<name>A0A512AME8_9SPHN</name>
<keyword evidence="2" id="KW-1003">Cell membrane</keyword>
<accession>A0A512AME8</accession>
<dbReference type="RefSeq" id="WP_246135206.1">
    <property type="nucleotide sequence ID" value="NZ_BJYR01000018.1"/>
</dbReference>
<sequence length="202" mass="20872">MPGTLDIAGFAAAVLLIELTPGPNMAWLAGLAATEGRRSGLSAVAGIALGLLANGALAALGLATLLTAMPALLHGLRIAGAAMMVWLAIEAWRGAEKTLPPTAARRAFATGALLNLLNPKAYLFFVVVAPEFLGGRTLGLTEALTLAVVSTTIATLIHLAIVLAGSHAQAWLMDERRTRWVRRGFAVVMLGVAVSFLAIKTG</sequence>
<dbReference type="InterPro" id="IPR001123">
    <property type="entry name" value="LeuE-type"/>
</dbReference>
<keyword evidence="8" id="KW-1185">Reference proteome</keyword>
<dbReference type="PANTHER" id="PTHR30086:SF20">
    <property type="entry name" value="ARGININE EXPORTER PROTEIN ARGO-RELATED"/>
    <property type="match status" value="1"/>
</dbReference>
<evidence type="ECO:0000256" key="6">
    <source>
        <dbReference type="SAM" id="Phobius"/>
    </source>
</evidence>